<name>A0A0C3PSU0_PISTI</name>
<dbReference type="Proteomes" id="UP000054217">
    <property type="component" value="Unassembled WGS sequence"/>
</dbReference>
<evidence type="ECO:0000313" key="2">
    <source>
        <dbReference type="EMBL" id="KIO11734.1"/>
    </source>
</evidence>
<accession>A0A0C3PSU0</accession>
<dbReference type="InParanoid" id="A0A0C3PSU0"/>
<feature type="compositionally biased region" description="Basic and acidic residues" evidence="1">
    <location>
        <begin position="1"/>
        <end position="14"/>
    </location>
</feature>
<organism evidence="2 3">
    <name type="scientific">Pisolithus tinctorius Marx 270</name>
    <dbReference type="NCBI Taxonomy" id="870435"/>
    <lineage>
        <taxon>Eukaryota</taxon>
        <taxon>Fungi</taxon>
        <taxon>Dikarya</taxon>
        <taxon>Basidiomycota</taxon>
        <taxon>Agaricomycotina</taxon>
        <taxon>Agaricomycetes</taxon>
        <taxon>Agaricomycetidae</taxon>
        <taxon>Boletales</taxon>
        <taxon>Sclerodermatineae</taxon>
        <taxon>Pisolithaceae</taxon>
        <taxon>Pisolithus</taxon>
    </lineage>
</organism>
<dbReference type="HOGENOM" id="CLU_1124921_0_0_1"/>
<protein>
    <submittedName>
        <fullName evidence="2">Uncharacterized protein</fullName>
    </submittedName>
</protein>
<feature type="compositionally biased region" description="Acidic residues" evidence="1">
    <location>
        <begin position="189"/>
        <end position="198"/>
    </location>
</feature>
<sequence length="226" mass="25121">MESSSDSKDEEPNGRDQQPTFNTDFDDQCDHVTSLHLKDETIALENALHDLMHLCSVVTQQIVSFSYDLNLIFSESGPIEPGALYQLYSSIPSGTNMGHRRLSPTASENAAILAHESGLYGVLVSLQRLEQFPSLEAARLQLLVMVEDELHRVDAIRQAAWNGFLRRDLIANSGQIQGVGQCEGAIQSDGDEQSEEVEQSSYSSPNKESYVFVNTGKQNTTFRYVF</sequence>
<reference evidence="3" key="2">
    <citation type="submission" date="2015-01" db="EMBL/GenBank/DDBJ databases">
        <title>Evolutionary Origins and Diversification of the Mycorrhizal Mutualists.</title>
        <authorList>
            <consortium name="DOE Joint Genome Institute"/>
            <consortium name="Mycorrhizal Genomics Consortium"/>
            <person name="Kohler A."/>
            <person name="Kuo A."/>
            <person name="Nagy L.G."/>
            <person name="Floudas D."/>
            <person name="Copeland A."/>
            <person name="Barry K.W."/>
            <person name="Cichocki N."/>
            <person name="Veneault-Fourrey C."/>
            <person name="LaButti K."/>
            <person name="Lindquist E.A."/>
            <person name="Lipzen A."/>
            <person name="Lundell T."/>
            <person name="Morin E."/>
            <person name="Murat C."/>
            <person name="Riley R."/>
            <person name="Ohm R."/>
            <person name="Sun H."/>
            <person name="Tunlid A."/>
            <person name="Henrissat B."/>
            <person name="Grigoriev I.V."/>
            <person name="Hibbett D.S."/>
            <person name="Martin F."/>
        </authorList>
    </citation>
    <scope>NUCLEOTIDE SEQUENCE [LARGE SCALE GENOMIC DNA]</scope>
    <source>
        <strain evidence="3">Marx 270</strain>
    </source>
</reference>
<dbReference type="EMBL" id="KN831949">
    <property type="protein sequence ID" value="KIO11734.1"/>
    <property type="molecule type" value="Genomic_DNA"/>
</dbReference>
<evidence type="ECO:0000313" key="3">
    <source>
        <dbReference type="Proteomes" id="UP000054217"/>
    </source>
</evidence>
<gene>
    <name evidence="2" type="ORF">M404DRAFT_7139</name>
</gene>
<evidence type="ECO:0000256" key="1">
    <source>
        <dbReference type="SAM" id="MobiDB-lite"/>
    </source>
</evidence>
<proteinExistence type="predicted"/>
<feature type="region of interest" description="Disordered" evidence="1">
    <location>
        <begin position="186"/>
        <end position="205"/>
    </location>
</feature>
<reference evidence="2 3" key="1">
    <citation type="submission" date="2014-04" db="EMBL/GenBank/DDBJ databases">
        <authorList>
            <consortium name="DOE Joint Genome Institute"/>
            <person name="Kuo A."/>
            <person name="Kohler A."/>
            <person name="Costa M.D."/>
            <person name="Nagy L.G."/>
            <person name="Floudas D."/>
            <person name="Copeland A."/>
            <person name="Barry K.W."/>
            <person name="Cichocki N."/>
            <person name="Veneault-Fourrey C."/>
            <person name="LaButti K."/>
            <person name="Lindquist E.A."/>
            <person name="Lipzen A."/>
            <person name="Lundell T."/>
            <person name="Morin E."/>
            <person name="Murat C."/>
            <person name="Sun H."/>
            <person name="Tunlid A."/>
            <person name="Henrissat B."/>
            <person name="Grigoriev I.V."/>
            <person name="Hibbett D.S."/>
            <person name="Martin F."/>
            <person name="Nordberg H.P."/>
            <person name="Cantor M.N."/>
            <person name="Hua S.X."/>
        </authorList>
    </citation>
    <scope>NUCLEOTIDE SEQUENCE [LARGE SCALE GENOMIC DNA]</scope>
    <source>
        <strain evidence="2 3">Marx 270</strain>
    </source>
</reference>
<dbReference type="AlphaFoldDB" id="A0A0C3PSU0"/>
<keyword evidence="3" id="KW-1185">Reference proteome</keyword>
<feature type="region of interest" description="Disordered" evidence="1">
    <location>
        <begin position="1"/>
        <end position="25"/>
    </location>
</feature>
<dbReference type="OrthoDB" id="2675534at2759"/>